<accession>A0A5B7D505</accession>
<keyword evidence="2" id="KW-1185">Reference proteome</keyword>
<sequence length="60" mass="6721">MNKHCQCYNLKIEIETIVSRGLPVQCLDKHRACQPAQITHMFTTTASTLTSTDITTPIDT</sequence>
<dbReference type="Proteomes" id="UP000324222">
    <property type="component" value="Unassembled WGS sequence"/>
</dbReference>
<evidence type="ECO:0000313" key="1">
    <source>
        <dbReference type="EMBL" id="MPC16545.1"/>
    </source>
</evidence>
<organism evidence="1 2">
    <name type="scientific">Portunus trituberculatus</name>
    <name type="common">Swimming crab</name>
    <name type="synonym">Neptunus trituberculatus</name>
    <dbReference type="NCBI Taxonomy" id="210409"/>
    <lineage>
        <taxon>Eukaryota</taxon>
        <taxon>Metazoa</taxon>
        <taxon>Ecdysozoa</taxon>
        <taxon>Arthropoda</taxon>
        <taxon>Crustacea</taxon>
        <taxon>Multicrustacea</taxon>
        <taxon>Malacostraca</taxon>
        <taxon>Eumalacostraca</taxon>
        <taxon>Eucarida</taxon>
        <taxon>Decapoda</taxon>
        <taxon>Pleocyemata</taxon>
        <taxon>Brachyura</taxon>
        <taxon>Eubrachyura</taxon>
        <taxon>Portunoidea</taxon>
        <taxon>Portunidae</taxon>
        <taxon>Portuninae</taxon>
        <taxon>Portunus</taxon>
    </lineage>
</organism>
<name>A0A5B7D505_PORTR</name>
<proteinExistence type="predicted"/>
<dbReference type="AlphaFoldDB" id="A0A5B7D505"/>
<evidence type="ECO:0000313" key="2">
    <source>
        <dbReference type="Proteomes" id="UP000324222"/>
    </source>
</evidence>
<comment type="caution">
    <text evidence="1">The sequence shown here is derived from an EMBL/GenBank/DDBJ whole genome shotgun (WGS) entry which is preliminary data.</text>
</comment>
<dbReference type="EMBL" id="VSRR010000515">
    <property type="protein sequence ID" value="MPC16545.1"/>
    <property type="molecule type" value="Genomic_DNA"/>
</dbReference>
<reference evidence="1 2" key="1">
    <citation type="submission" date="2019-05" db="EMBL/GenBank/DDBJ databases">
        <title>Another draft genome of Portunus trituberculatus and its Hox gene families provides insights of decapod evolution.</title>
        <authorList>
            <person name="Jeong J.-H."/>
            <person name="Song I."/>
            <person name="Kim S."/>
            <person name="Choi T."/>
            <person name="Kim D."/>
            <person name="Ryu S."/>
            <person name="Kim W."/>
        </authorList>
    </citation>
    <scope>NUCLEOTIDE SEQUENCE [LARGE SCALE GENOMIC DNA]</scope>
    <source>
        <tissue evidence="1">Muscle</tissue>
    </source>
</reference>
<protein>
    <submittedName>
        <fullName evidence="1">Uncharacterized protein</fullName>
    </submittedName>
</protein>
<gene>
    <name evidence="1" type="ORF">E2C01_009374</name>
</gene>